<dbReference type="AlphaFoldDB" id="A0A845BDL5"/>
<dbReference type="Proteomes" id="UP000460715">
    <property type="component" value="Unassembled WGS sequence"/>
</dbReference>
<protein>
    <submittedName>
        <fullName evidence="2">Uncharacterized protein</fullName>
    </submittedName>
</protein>
<evidence type="ECO:0000313" key="3">
    <source>
        <dbReference type="Proteomes" id="UP000460715"/>
    </source>
</evidence>
<keyword evidence="1" id="KW-0732">Signal</keyword>
<keyword evidence="3" id="KW-1185">Reference proteome</keyword>
<feature type="signal peptide" evidence="1">
    <location>
        <begin position="1"/>
        <end position="23"/>
    </location>
</feature>
<evidence type="ECO:0000313" key="2">
    <source>
        <dbReference type="EMBL" id="MXP65005.1"/>
    </source>
</evidence>
<sequence length="192" mass="20157">MMPMPRIVAVAFLCAASAAPALARSGAGLAAALANPAAARIGLPFQTNSDFGGGTGDVFRYTLNIQLAVPSALTSDRNLVVRTLLPGMYNERVHPDCRAGCGGVTQSFLFSPTAPIIIRVAPAQATFFLKTGSTCGRTRPQWTVPIHAGVDQLVTLGDPRKQIGAGVRHVAEKPDGGNDWGIRPNLVFVVPR</sequence>
<organism evidence="2 3">
    <name type="scientific">Teichococcus coralli</name>
    <dbReference type="NCBI Taxonomy" id="2545983"/>
    <lineage>
        <taxon>Bacteria</taxon>
        <taxon>Pseudomonadati</taxon>
        <taxon>Pseudomonadota</taxon>
        <taxon>Alphaproteobacteria</taxon>
        <taxon>Acetobacterales</taxon>
        <taxon>Roseomonadaceae</taxon>
        <taxon>Roseomonas</taxon>
    </lineage>
</organism>
<dbReference type="OrthoDB" id="9809066at2"/>
<reference evidence="2 3" key="1">
    <citation type="submission" date="2019-03" db="EMBL/GenBank/DDBJ databases">
        <title>Roseomonas sp. a novel Roseomonas species isolated from Sea whip Gorgonian.</title>
        <authorList>
            <person name="Li F."/>
            <person name="Pan X."/>
            <person name="Huang S."/>
            <person name="Li Z."/>
            <person name="Meng B."/>
        </authorList>
    </citation>
    <scope>NUCLEOTIDE SEQUENCE [LARGE SCALE GENOMIC DNA]</scope>
    <source>
        <strain evidence="2 3">M0104</strain>
    </source>
</reference>
<accession>A0A845BDL5</accession>
<dbReference type="RefSeq" id="WP_160938416.1">
    <property type="nucleotide sequence ID" value="NZ_SNVJ01000017.1"/>
</dbReference>
<evidence type="ECO:0000256" key="1">
    <source>
        <dbReference type="SAM" id="SignalP"/>
    </source>
</evidence>
<feature type="chain" id="PRO_5032984656" evidence="1">
    <location>
        <begin position="24"/>
        <end position="192"/>
    </location>
</feature>
<name>A0A845BDL5_9PROT</name>
<comment type="caution">
    <text evidence="2">The sequence shown here is derived from an EMBL/GenBank/DDBJ whole genome shotgun (WGS) entry which is preliminary data.</text>
</comment>
<proteinExistence type="predicted"/>
<gene>
    <name evidence="2" type="ORF">E0493_16785</name>
</gene>
<dbReference type="EMBL" id="SNVJ01000017">
    <property type="protein sequence ID" value="MXP65005.1"/>
    <property type="molecule type" value="Genomic_DNA"/>
</dbReference>